<dbReference type="EMBL" id="JAADJU010000008">
    <property type="protein sequence ID" value="NMP28401.1"/>
    <property type="molecule type" value="Genomic_DNA"/>
</dbReference>
<dbReference type="SUPFAM" id="SSF55729">
    <property type="entry name" value="Acyl-CoA N-acyltransferases (Nat)"/>
    <property type="match status" value="1"/>
</dbReference>
<protein>
    <submittedName>
        <fullName evidence="4">GNAT family N-acetyltransferase</fullName>
    </submittedName>
</protein>
<name>A0A848MMU1_9GAMM</name>
<sequence length="168" mass="18911">MSQIEIRHVEPEDYRQLQQLYSQYQVYSDTLQLPYPAAGLWQKRIADIQPGTYNLVACFGERVVGQITLHINPTPRRRHVATFGMGVHPDFHQQGVGSKLLAAVLAMCDDWLNVSRVELTVYVDNLAALALYKKLGFVIEGTAEGFAMRNGQLVAVHHMGRVRPLPVI</sequence>
<dbReference type="RefSeq" id="WP_169404099.1">
    <property type="nucleotide sequence ID" value="NZ_JAADJU010000008.1"/>
</dbReference>
<keyword evidence="1 4" id="KW-0808">Transferase</keyword>
<accession>A0A848MMU1</accession>
<evidence type="ECO:0000313" key="4">
    <source>
        <dbReference type="EMBL" id="NMP28401.1"/>
    </source>
</evidence>
<dbReference type="PROSITE" id="PS51186">
    <property type="entry name" value="GNAT"/>
    <property type="match status" value="1"/>
</dbReference>
<dbReference type="PANTHER" id="PTHR42919:SF8">
    <property type="entry name" value="N-ALPHA-ACETYLTRANSFERASE 50"/>
    <property type="match status" value="1"/>
</dbReference>
<evidence type="ECO:0000259" key="3">
    <source>
        <dbReference type="PROSITE" id="PS51186"/>
    </source>
</evidence>
<comment type="caution">
    <text evidence="4">The sequence shown here is derived from an EMBL/GenBank/DDBJ whole genome shotgun (WGS) entry which is preliminary data.</text>
</comment>
<evidence type="ECO:0000256" key="1">
    <source>
        <dbReference type="ARBA" id="ARBA00022679"/>
    </source>
</evidence>
<evidence type="ECO:0000313" key="5">
    <source>
        <dbReference type="Proteomes" id="UP000585363"/>
    </source>
</evidence>
<dbReference type="Gene3D" id="3.40.630.30">
    <property type="match status" value="1"/>
</dbReference>
<gene>
    <name evidence="4" type="ORF">GW590_16185</name>
</gene>
<dbReference type="InterPro" id="IPR016181">
    <property type="entry name" value="Acyl_CoA_acyltransferase"/>
</dbReference>
<keyword evidence="5" id="KW-1185">Reference proteome</keyword>
<reference evidence="4 5" key="1">
    <citation type="submission" date="2020-01" db="EMBL/GenBank/DDBJ databases">
        <authorList>
            <person name="Lee S.D."/>
        </authorList>
    </citation>
    <scope>NUCLEOTIDE SEQUENCE [LARGE SCALE GENOMIC DNA]</scope>
    <source>
        <strain evidence="4 5">SAP-1</strain>
    </source>
</reference>
<proteinExistence type="predicted"/>
<keyword evidence="2" id="KW-0012">Acyltransferase</keyword>
<dbReference type="Pfam" id="PF00583">
    <property type="entry name" value="Acetyltransf_1"/>
    <property type="match status" value="1"/>
</dbReference>
<dbReference type="InterPro" id="IPR000182">
    <property type="entry name" value="GNAT_dom"/>
</dbReference>
<dbReference type="GO" id="GO:0016747">
    <property type="term" value="F:acyltransferase activity, transferring groups other than amino-acyl groups"/>
    <property type="evidence" value="ECO:0007669"/>
    <property type="project" value="InterPro"/>
</dbReference>
<organism evidence="4 5">
    <name type="scientific">Rouxiella aceris</name>
    <dbReference type="NCBI Taxonomy" id="2703884"/>
    <lineage>
        <taxon>Bacteria</taxon>
        <taxon>Pseudomonadati</taxon>
        <taxon>Pseudomonadota</taxon>
        <taxon>Gammaproteobacteria</taxon>
        <taxon>Enterobacterales</taxon>
        <taxon>Yersiniaceae</taxon>
        <taxon>Rouxiella</taxon>
    </lineage>
</organism>
<feature type="domain" description="N-acetyltransferase" evidence="3">
    <location>
        <begin position="4"/>
        <end position="160"/>
    </location>
</feature>
<dbReference type="AlphaFoldDB" id="A0A848MMU1"/>
<dbReference type="InterPro" id="IPR051556">
    <property type="entry name" value="N-term/lysine_N-AcTrnsfr"/>
</dbReference>
<reference evidence="4 5" key="2">
    <citation type="submission" date="2020-06" db="EMBL/GenBank/DDBJ databases">
        <title>Polyphasic characterization of a Rahnella strain isolated from tree sap.</title>
        <authorList>
            <person name="Kim I.S."/>
        </authorList>
    </citation>
    <scope>NUCLEOTIDE SEQUENCE [LARGE SCALE GENOMIC DNA]</scope>
    <source>
        <strain evidence="4 5">SAP-1</strain>
    </source>
</reference>
<dbReference type="CDD" id="cd04301">
    <property type="entry name" value="NAT_SF"/>
    <property type="match status" value="1"/>
</dbReference>
<dbReference type="PANTHER" id="PTHR42919">
    <property type="entry name" value="N-ALPHA-ACETYLTRANSFERASE"/>
    <property type="match status" value="1"/>
</dbReference>
<dbReference type="Proteomes" id="UP000585363">
    <property type="component" value="Unassembled WGS sequence"/>
</dbReference>
<evidence type="ECO:0000256" key="2">
    <source>
        <dbReference type="ARBA" id="ARBA00023315"/>
    </source>
</evidence>